<evidence type="ECO:0000256" key="8">
    <source>
        <dbReference type="PIRSR" id="PIRSR001134-1"/>
    </source>
</evidence>
<dbReference type="PIRSF" id="PIRSF001134">
    <property type="entry name" value="Streptogrisin"/>
    <property type="match status" value="1"/>
</dbReference>
<evidence type="ECO:0000256" key="9">
    <source>
        <dbReference type="PIRSR" id="PIRSR001134-2"/>
    </source>
</evidence>
<reference evidence="11" key="1">
    <citation type="submission" date="2020-10" db="EMBL/GenBank/DDBJ databases">
        <title>De novo genome project of the cellulose decomposer Thermobifida halotolerans type strain.</title>
        <authorList>
            <person name="Nagy I."/>
            <person name="Horvath B."/>
            <person name="Kukolya J."/>
            <person name="Nagy I."/>
            <person name="Orsini M."/>
        </authorList>
    </citation>
    <scope>NUCLEOTIDE SEQUENCE</scope>
    <source>
        <strain evidence="11">DSM 44931</strain>
    </source>
</reference>
<comment type="similarity">
    <text evidence="1">Belongs to the peptidase S1 family.</text>
</comment>
<dbReference type="PRINTS" id="PR00861">
    <property type="entry name" value="ALYTICPTASE"/>
</dbReference>
<evidence type="ECO:0000256" key="3">
    <source>
        <dbReference type="ARBA" id="ARBA00022729"/>
    </source>
</evidence>
<dbReference type="EMBL" id="CP063196">
    <property type="protein sequence ID" value="UOE22211.1"/>
    <property type="molecule type" value="Genomic_DNA"/>
</dbReference>
<feature type="active site" description="Charge relay system" evidence="8">
    <location>
        <position position="202"/>
    </location>
</feature>
<evidence type="ECO:0000313" key="11">
    <source>
        <dbReference type="EMBL" id="UOE22211.1"/>
    </source>
</evidence>
<feature type="disulfide bond" evidence="9">
    <location>
        <begin position="301"/>
        <end position="328"/>
    </location>
</feature>
<feature type="domain" description="Peptidase S1A alpha-lytic prodomain" evidence="10">
    <location>
        <begin position="98"/>
        <end position="151"/>
    </location>
</feature>
<evidence type="ECO:0000259" key="10">
    <source>
        <dbReference type="Pfam" id="PF02983"/>
    </source>
</evidence>
<dbReference type="AlphaFoldDB" id="A0AA97M6G4"/>
<dbReference type="GO" id="GO:0006508">
    <property type="term" value="P:proteolysis"/>
    <property type="evidence" value="ECO:0007669"/>
    <property type="project" value="UniProtKB-KW"/>
</dbReference>
<evidence type="ECO:0000256" key="2">
    <source>
        <dbReference type="ARBA" id="ARBA00022670"/>
    </source>
</evidence>
<dbReference type="InterPro" id="IPR004236">
    <property type="entry name" value="Pept_S1_alpha_lytic"/>
</dbReference>
<dbReference type="InterPro" id="IPR009003">
    <property type="entry name" value="Peptidase_S1_PA"/>
</dbReference>
<evidence type="ECO:0000313" key="12">
    <source>
        <dbReference type="Proteomes" id="UP000265719"/>
    </source>
</evidence>
<keyword evidence="12" id="KW-1185">Reference proteome</keyword>
<dbReference type="Pfam" id="PF02983">
    <property type="entry name" value="Pro_Al_protease"/>
    <property type="match status" value="1"/>
</dbReference>
<feature type="disulfide bond" evidence="9">
    <location>
        <begin position="183"/>
        <end position="203"/>
    </location>
</feature>
<keyword evidence="6" id="KW-0865">Zymogen</keyword>
<gene>
    <name evidence="11" type="ORF">NI17_023155</name>
</gene>
<dbReference type="CDD" id="cd21112">
    <property type="entry name" value="alphaLP-like"/>
    <property type="match status" value="1"/>
</dbReference>
<dbReference type="InterPro" id="IPR043504">
    <property type="entry name" value="Peptidase_S1_PA_chymotrypsin"/>
</dbReference>
<evidence type="ECO:0000256" key="7">
    <source>
        <dbReference type="ARBA" id="ARBA00023157"/>
    </source>
</evidence>
<accession>A0AA97M6G4</accession>
<keyword evidence="2" id="KW-0645">Protease</keyword>
<name>A0AA97M6G4_9ACTN</name>
<evidence type="ECO:0000256" key="1">
    <source>
        <dbReference type="ARBA" id="ARBA00007664"/>
    </source>
</evidence>
<evidence type="ECO:0000256" key="4">
    <source>
        <dbReference type="ARBA" id="ARBA00022801"/>
    </source>
</evidence>
<feature type="active site" description="Charge relay system" evidence="8">
    <location>
        <position position="226"/>
    </location>
</feature>
<dbReference type="InterPro" id="IPR001316">
    <property type="entry name" value="Pept_S1A_streptogrisin"/>
</dbReference>
<dbReference type="RefSeq" id="WP_068687914.1">
    <property type="nucleotide sequence ID" value="NZ_CP063196.1"/>
</dbReference>
<dbReference type="InterPro" id="IPR035070">
    <property type="entry name" value="Streptogrisin_prodomain"/>
</dbReference>
<feature type="active site" description="Charge relay system" evidence="8">
    <location>
        <position position="307"/>
    </location>
</feature>
<dbReference type="GO" id="GO:0004252">
    <property type="term" value="F:serine-type endopeptidase activity"/>
    <property type="evidence" value="ECO:0007669"/>
    <property type="project" value="InterPro"/>
</dbReference>
<keyword evidence="3" id="KW-0732">Signal</keyword>
<proteinExistence type="inferred from homology"/>
<dbReference type="GO" id="GO:0005576">
    <property type="term" value="C:extracellular region"/>
    <property type="evidence" value="ECO:0007669"/>
    <property type="project" value="InterPro"/>
</dbReference>
<dbReference type="Gene3D" id="2.40.10.10">
    <property type="entry name" value="Trypsin-like serine proteases"/>
    <property type="match status" value="2"/>
</dbReference>
<keyword evidence="5" id="KW-0720">Serine protease</keyword>
<evidence type="ECO:0000256" key="6">
    <source>
        <dbReference type="ARBA" id="ARBA00023145"/>
    </source>
</evidence>
<protein>
    <submittedName>
        <fullName evidence="11">S1 family peptidase</fullName>
    </submittedName>
</protein>
<dbReference type="KEGG" id="thao:NI17_023155"/>
<organism evidence="11 12">
    <name type="scientific">Thermobifida halotolerans</name>
    <dbReference type="NCBI Taxonomy" id="483545"/>
    <lineage>
        <taxon>Bacteria</taxon>
        <taxon>Bacillati</taxon>
        <taxon>Actinomycetota</taxon>
        <taxon>Actinomycetes</taxon>
        <taxon>Streptosporangiales</taxon>
        <taxon>Nocardiopsidaceae</taxon>
        <taxon>Thermobifida</taxon>
    </lineage>
</organism>
<keyword evidence="4" id="KW-0378">Hydrolase</keyword>
<evidence type="ECO:0000256" key="5">
    <source>
        <dbReference type="ARBA" id="ARBA00022825"/>
    </source>
</evidence>
<keyword evidence="7 9" id="KW-1015">Disulfide bond</keyword>
<dbReference type="SUPFAM" id="SSF50494">
    <property type="entry name" value="Trypsin-like serine proteases"/>
    <property type="match status" value="1"/>
</dbReference>
<sequence length="353" mass="36687">MVATALTASATPASADRHDALKRDLGLTDSEVARLRTAETEAMDREAELRDTLGSDFGGVHLDAASGELTIAVTDPEAVPTVERAGANAEVVTFGESALNGFVDSLNSVADQADEQVTGWYADIADDSVVITVREGGTAAAEALVARAGVDERAVRVTKSDERPQLFTDIIGGNPYYFDGYRCSIGFSVRRGSESGFATAGHCGEEGTETSDPEGTVAGAYFPGRDMGWVRITDADTVTPLVNRYNGENVTVAGSREAATGSSVCRSGSTTGWRCGTIRSKNQTVRYIEGTVTGLTRTTACAEGGDSGGPWLTGSQGQGVTSGGSGNCTLGGVTYFQPLNPLLSHFDLDLVTG</sequence>
<feature type="disulfide bond" evidence="9">
    <location>
        <begin position="265"/>
        <end position="275"/>
    </location>
</feature>
<dbReference type="Proteomes" id="UP000265719">
    <property type="component" value="Chromosome"/>
</dbReference>
<dbReference type="Gene3D" id="3.30.300.50">
    <property type="match status" value="2"/>
</dbReference>